<keyword evidence="5" id="KW-0573">Peptidoglycan synthesis</keyword>
<feature type="transmembrane region" description="Helical" evidence="8">
    <location>
        <begin position="345"/>
        <end position="368"/>
    </location>
</feature>
<dbReference type="Proteomes" id="UP000659904">
    <property type="component" value="Unassembled WGS sequence"/>
</dbReference>
<dbReference type="PRINTS" id="PR01806">
    <property type="entry name" value="VIRFACTRMVIN"/>
</dbReference>
<feature type="transmembrane region" description="Helical" evidence="8">
    <location>
        <begin position="511"/>
        <end position="531"/>
    </location>
</feature>
<dbReference type="RefSeq" id="WP_120320151.1">
    <property type="nucleotide sequence ID" value="NZ_BONH01000027.1"/>
</dbReference>
<dbReference type="GO" id="GO:0015648">
    <property type="term" value="F:lipid-linked peptidoglycan transporter activity"/>
    <property type="evidence" value="ECO:0007669"/>
    <property type="project" value="TreeGrafter"/>
</dbReference>
<feature type="transmembrane region" description="Helical" evidence="8">
    <location>
        <begin position="438"/>
        <end position="460"/>
    </location>
</feature>
<organism evidence="9 10">
    <name type="scientific">Catellatospora citrea</name>
    <dbReference type="NCBI Taxonomy" id="53366"/>
    <lineage>
        <taxon>Bacteria</taxon>
        <taxon>Bacillati</taxon>
        <taxon>Actinomycetota</taxon>
        <taxon>Actinomycetes</taxon>
        <taxon>Micromonosporales</taxon>
        <taxon>Micromonosporaceae</taxon>
        <taxon>Catellatospora</taxon>
    </lineage>
</organism>
<feature type="transmembrane region" description="Helical" evidence="8">
    <location>
        <begin position="215"/>
        <end position="238"/>
    </location>
</feature>
<feature type="transmembrane region" description="Helical" evidence="8">
    <location>
        <begin position="472"/>
        <end position="491"/>
    </location>
</feature>
<sequence length="546" mass="54424">MTVTADDKAAAPSGTGPAAARIAGAATLIALLTVLSRVAGFGRTLVFSQTVGDGGLGGTYLAVNTIPNIIFEIVAGGALAGLVVPLLAGPLAAGDREQVRRTVSALLTWALVALIPLAALLWLAADPVVTLLQSTATPQLHAAGVSMLRVFAPQVPLYGIGIVLTGVLHAHRRFAWPVLAPLLSSLTVIGAYLLFAAEAGAKPLPGTVSAGELAILSVGTTLGVVVLTLCLIIPVSRLGLRLRPVFGVEPAQRRRMSSLALAGAATVVAQQVALLVAIILAGRVVPVDDEASANALYNFAMTLYLLPWAVLAVPAATAAYPAIATAFATADHAALRLTVARTGRAVLLLSGLGAAGLAAVAAPASAFLAEGDGAAALTSAVLAFAPGLLGYGLAALHQRTLYAVGANRLAALGVSGGWAVTLVAAVILSWALPDGQRATALGAANSIGMLVMAALLALAVRARVGGDALTGLVRAALAASAAAVAGGAAGLEAGRAVVSGTPGIMGLVGQGMLSGGVSLVVFLIVCALLDLPDLRPLLERVSRRRG</sequence>
<keyword evidence="4" id="KW-0133">Cell shape</keyword>
<dbReference type="AlphaFoldDB" id="A0A8J3KHL6"/>
<evidence type="ECO:0000256" key="1">
    <source>
        <dbReference type="ARBA" id="ARBA00004651"/>
    </source>
</evidence>
<comment type="caution">
    <text evidence="9">The sequence shown here is derived from an EMBL/GenBank/DDBJ whole genome shotgun (WGS) entry which is preliminary data.</text>
</comment>
<feature type="transmembrane region" description="Helical" evidence="8">
    <location>
        <begin position="409"/>
        <end position="432"/>
    </location>
</feature>
<dbReference type="GO" id="GO:0009252">
    <property type="term" value="P:peptidoglycan biosynthetic process"/>
    <property type="evidence" value="ECO:0007669"/>
    <property type="project" value="UniProtKB-KW"/>
</dbReference>
<evidence type="ECO:0000313" key="10">
    <source>
        <dbReference type="Proteomes" id="UP000659904"/>
    </source>
</evidence>
<keyword evidence="7 8" id="KW-0472">Membrane</keyword>
<feature type="transmembrane region" description="Helical" evidence="8">
    <location>
        <begin position="18"/>
        <end position="38"/>
    </location>
</feature>
<accession>A0A8J3KHL6</accession>
<dbReference type="PANTHER" id="PTHR47019">
    <property type="entry name" value="LIPID II FLIPPASE MURJ"/>
    <property type="match status" value="1"/>
</dbReference>
<dbReference type="InterPro" id="IPR051050">
    <property type="entry name" value="Lipid_II_flippase_MurJ/MviN"/>
</dbReference>
<evidence type="ECO:0000256" key="7">
    <source>
        <dbReference type="ARBA" id="ARBA00023136"/>
    </source>
</evidence>
<feature type="transmembrane region" description="Helical" evidence="8">
    <location>
        <begin position="69"/>
        <end position="93"/>
    </location>
</feature>
<evidence type="ECO:0000256" key="4">
    <source>
        <dbReference type="ARBA" id="ARBA00022960"/>
    </source>
</evidence>
<dbReference type="EMBL" id="BONH01000027">
    <property type="protein sequence ID" value="GIG00187.1"/>
    <property type="molecule type" value="Genomic_DNA"/>
</dbReference>
<dbReference type="GO" id="GO:0008360">
    <property type="term" value="P:regulation of cell shape"/>
    <property type="evidence" value="ECO:0007669"/>
    <property type="project" value="UniProtKB-KW"/>
</dbReference>
<feature type="transmembrane region" description="Helical" evidence="8">
    <location>
        <begin position="145"/>
        <end position="167"/>
    </location>
</feature>
<proteinExistence type="predicted"/>
<evidence type="ECO:0000256" key="2">
    <source>
        <dbReference type="ARBA" id="ARBA00022475"/>
    </source>
</evidence>
<comment type="subcellular location">
    <subcellularLocation>
        <location evidence="1">Cell membrane</location>
        <topology evidence="1">Multi-pass membrane protein</topology>
    </subcellularLocation>
</comment>
<evidence type="ECO:0000313" key="9">
    <source>
        <dbReference type="EMBL" id="GIG00187.1"/>
    </source>
</evidence>
<keyword evidence="2" id="KW-1003">Cell membrane</keyword>
<feature type="transmembrane region" description="Helical" evidence="8">
    <location>
        <begin position="259"/>
        <end position="281"/>
    </location>
</feature>
<gene>
    <name evidence="9" type="ORF">Cci01nite_52800</name>
</gene>
<keyword evidence="10" id="KW-1185">Reference proteome</keyword>
<dbReference type="GO" id="GO:0005886">
    <property type="term" value="C:plasma membrane"/>
    <property type="evidence" value="ECO:0007669"/>
    <property type="project" value="UniProtKB-SubCell"/>
</dbReference>
<evidence type="ECO:0000256" key="8">
    <source>
        <dbReference type="SAM" id="Phobius"/>
    </source>
</evidence>
<feature type="transmembrane region" description="Helical" evidence="8">
    <location>
        <begin position="105"/>
        <end position="125"/>
    </location>
</feature>
<feature type="transmembrane region" description="Helical" evidence="8">
    <location>
        <begin position="301"/>
        <end position="324"/>
    </location>
</feature>
<dbReference type="Pfam" id="PF03023">
    <property type="entry name" value="MurJ"/>
    <property type="match status" value="1"/>
</dbReference>
<dbReference type="PANTHER" id="PTHR47019:SF1">
    <property type="entry name" value="LIPID II FLIPPASE MURJ"/>
    <property type="match status" value="1"/>
</dbReference>
<protein>
    <submittedName>
        <fullName evidence="9">Membrane protein</fullName>
    </submittedName>
</protein>
<reference evidence="9 10" key="1">
    <citation type="submission" date="2021-01" db="EMBL/GenBank/DDBJ databases">
        <title>Whole genome shotgun sequence of Catellatospora citrea NBRC 14495.</title>
        <authorList>
            <person name="Komaki H."/>
            <person name="Tamura T."/>
        </authorList>
    </citation>
    <scope>NUCLEOTIDE SEQUENCE [LARGE SCALE GENOMIC DNA]</scope>
    <source>
        <strain evidence="9 10">NBRC 14495</strain>
    </source>
</reference>
<dbReference type="InterPro" id="IPR004268">
    <property type="entry name" value="MurJ"/>
</dbReference>
<name>A0A8J3KHL6_9ACTN</name>
<keyword evidence="6 8" id="KW-1133">Transmembrane helix</keyword>
<evidence type="ECO:0000256" key="3">
    <source>
        <dbReference type="ARBA" id="ARBA00022692"/>
    </source>
</evidence>
<evidence type="ECO:0000256" key="6">
    <source>
        <dbReference type="ARBA" id="ARBA00022989"/>
    </source>
</evidence>
<feature type="transmembrane region" description="Helical" evidence="8">
    <location>
        <begin position="374"/>
        <end position="397"/>
    </location>
</feature>
<keyword evidence="3 8" id="KW-0812">Transmembrane</keyword>
<feature type="transmembrane region" description="Helical" evidence="8">
    <location>
        <begin position="174"/>
        <end position="195"/>
    </location>
</feature>
<dbReference type="GO" id="GO:0034204">
    <property type="term" value="P:lipid translocation"/>
    <property type="evidence" value="ECO:0007669"/>
    <property type="project" value="TreeGrafter"/>
</dbReference>
<evidence type="ECO:0000256" key="5">
    <source>
        <dbReference type="ARBA" id="ARBA00022984"/>
    </source>
</evidence>